<name>A0A0F9BG71_9ZZZZ</name>
<dbReference type="AlphaFoldDB" id="A0A0F9BG71"/>
<proteinExistence type="predicted"/>
<reference evidence="1" key="1">
    <citation type="journal article" date="2015" name="Nature">
        <title>Complex archaea that bridge the gap between prokaryotes and eukaryotes.</title>
        <authorList>
            <person name="Spang A."/>
            <person name="Saw J.H."/>
            <person name="Jorgensen S.L."/>
            <person name="Zaremba-Niedzwiedzka K."/>
            <person name="Martijn J."/>
            <person name="Lind A.E."/>
            <person name="van Eijk R."/>
            <person name="Schleper C."/>
            <person name="Guy L."/>
            <person name="Ettema T.J."/>
        </authorList>
    </citation>
    <scope>NUCLEOTIDE SEQUENCE</scope>
</reference>
<dbReference type="InterPro" id="IPR011050">
    <property type="entry name" value="Pectin_lyase_fold/virulence"/>
</dbReference>
<protein>
    <submittedName>
        <fullName evidence="1">Uncharacterized protein</fullName>
    </submittedName>
</protein>
<sequence length="431" mass="47102">MKAPSMAWAVRIVVVATLAAGAGYASAAGKAGEKMFRVDDYGADPTGKKDSGPGIRKAVAAAMAHDGAARVVLSAGTYRLTAAEGANACLPIVNAEDLTVAGVKGKTELIVTDPTKGMFNLRGCRNVAVKSLAIDYDPPPFTQGVLVGVDEKAGTFDLKIDEGFEPPDRPWFSQADRNWGMIFDRTQRRLKTGWVDSLFYDPSCKRLGPRTYRIQAVARQKHRVSAMAVGDRWVHMARRVGEGGLLVWGCKNTLIEDVTVMAAPSCASAIVACEKTVVRRLSVRYRRGTKRLLTTNADGIHCAQNRSGPLIELCYFEGMADDSLNIYCRPSVVLRVDSPTRLMVTGNTTIMPGDTLQVVDPRTGICKGQVKVARAERARRRYWIDLAKPFEGLRAGKDHTDADTLFNLDSSGEGYIIRNNTMRLHRRHGML</sequence>
<accession>A0A0F9BG71</accession>
<organism evidence="1">
    <name type="scientific">marine sediment metagenome</name>
    <dbReference type="NCBI Taxonomy" id="412755"/>
    <lineage>
        <taxon>unclassified sequences</taxon>
        <taxon>metagenomes</taxon>
        <taxon>ecological metagenomes</taxon>
    </lineage>
</organism>
<feature type="non-terminal residue" evidence="1">
    <location>
        <position position="431"/>
    </location>
</feature>
<evidence type="ECO:0000313" key="1">
    <source>
        <dbReference type="EMBL" id="KKL20745.1"/>
    </source>
</evidence>
<dbReference type="SUPFAM" id="SSF51126">
    <property type="entry name" value="Pectin lyase-like"/>
    <property type="match status" value="1"/>
</dbReference>
<gene>
    <name evidence="1" type="ORF">LCGC14_2452390</name>
</gene>
<dbReference type="InterPro" id="IPR012334">
    <property type="entry name" value="Pectin_lyas_fold"/>
</dbReference>
<dbReference type="Gene3D" id="2.160.20.10">
    <property type="entry name" value="Single-stranded right-handed beta-helix, Pectin lyase-like"/>
    <property type="match status" value="2"/>
</dbReference>
<comment type="caution">
    <text evidence="1">The sequence shown here is derived from an EMBL/GenBank/DDBJ whole genome shotgun (WGS) entry which is preliminary data.</text>
</comment>
<dbReference type="EMBL" id="LAZR01037978">
    <property type="protein sequence ID" value="KKL20745.1"/>
    <property type="molecule type" value="Genomic_DNA"/>
</dbReference>